<proteinExistence type="predicted"/>
<gene>
    <name evidence="1" type="ORF">AW10_03967</name>
</gene>
<reference evidence="1 2" key="1">
    <citation type="submission" date="2014-02" db="EMBL/GenBank/DDBJ databases">
        <title>Expanding our view of genomic diversity in Candidatus Accumulibacter clades.</title>
        <authorList>
            <person name="Skennerton C.T."/>
            <person name="Barr J.J."/>
            <person name="Slater F.R."/>
            <person name="Bond P.L."/>
            <person name="Tyson G.W."/>
        </authorList>
    </citation>
    <scope>NUCLEOTIDE SEQUENCE [LARGE SCALE GENOMIC DNA]</scope>
    <source>
        <strain evidence="2">BA-92</strain>
    </source>
</reference>
<name>A0A011NPD4_9PROT</name>
<dbReference type="AlphaFoldDB" id="A0A011NPD4"/>
<evidence type="ECO:0000313" key="1">
    <source>
        <dbReference type="EMBL" id="EXI77176.1"/>
    </source>
</evidence>
<dbReference type="Proteomes" id="UP000021816">
    <property type="component" value="Unassembled WGS sequence"/>
</dbReference>
<protein>
    <submittedName>
        <fullName evidence="1">Uncharacterized protein</fullName>
    </submittedName>
</protein>
<sequence length="217" mass="23506">MDHHCRSPIARSSNVVVFPLLPALPRMLLLRSTVGLFRLCQRRRPSARVAGLLGVISFPTAGNGSIPAVPVSWRQRPLRPRPGPTVNRAWRRVSDRLADVLAGRFFAASTFPDGRFYATGTAPKAAAVRTGELGVRQRVVGHVEKCGYRRAGSRRTFCSLSRHLTGRASGIALANVGLSILEMLVQAPDSRLRRAVLLGTPCPGSCRPVRAAAARDD</sequence>
<dbReference type="EMBL" id="JEMX01000111">
    <property type="protein sequence ID" value="EXI77176.1"/>
    <property type="molecule type" value="Genomic_DNA"/>
</dbReference>
<evidence type="ECO:0000313" key="2">
    <source>
        <dbReference type="Proteomes" id="UP000021816"/>
    </source>
</evidence>
<organism evidence="1 2">
    <name type="scientific">Candidatus Accumulibacter appositus</name>
    <dbReference type="NCBI Taxonomy" id="1454003"/>
    <lineage>
        <taxon>Bacteria</taxon>
        <taxon>Pseudomonadati</taxon>
        <taxon>Pseudomonadota</taxon>
        <taxon>Betaproteobacteria</taxon>
        <taxon>Candidatus Accumulibacter</taxon>
    </lineage>
</organism>
<comment type="caution">
    <text evidence="1">The sequence shown here is derived from an EMBL/GenBank/DDBJ whole genome shotgun (WGS) entry which is preliminary data.</text>
</comment>
<accession>A0A011NPD4</accession>